<sequence>MKTLSTMSRKNRHHLNRGCAQHGGALVEVLIATALFLSVTVGMVGAFTHTESLWVAIYDKKLSRNTTINSARKQMMIDSYEQAWADVQELGHLKLVP</sequence>
<proteinExistence type="predicted"/>
<reference evidence="2 3" key="1">
    <citation type="submission" date="2020-01" db="EMBL/GenBank/DDBJ databases">
        <title>Genomes of bacteria type strains.</title>
        <authorList>
            <person name="Chen J."/>
            <person name="Zhu S."/>
            <person name="Yang J."/>
        </authorList>
    </citation>
    <scope>NUCLEOTIDE SEQUENCE [LARGE SCALE GENOMIC DNA]</scope>
    <source>
        <strain evidence="2 3">LMG 24078</strain>
    </source>
</reference>
<organism evidence="2 3">
    <name type="scientific">Alteromonas genovensis</name>
    <dbReference type="NCBI Taxonomy" id="471225"/>
    <lineage>
        <taxon>Bacteria</taxon>
        <taxon>Pseudomonadati</taxon>
        <taxon>Pseudomonadota</taxon>
        <taxon>Gammaproteobacteria</taxon>
        <taxon>Alteromonadales</taxon>
        <taxon>Alteromonadaceae</taxon>
        <taxon>Alteromonas/Salinimonas group</taxon>
        <taxon>Alteromonas</taxon>
    </lineage>
</organism>
<name>A0A6N9TEA3_9ALTE</name>
<protein>
    <submittedName>
        <fullName evidence="2">Uncharacterized protein</fullName>
    </submittedName>
</protein>
<evidence type="ECO:0000313" key="3">
    <source>
        <dbReference type="Proteomes" id="UP000471381"/>
    </source>
</evidence>
<dbReference type="RefSeq" id="WP_163105006.1">
    <property type="nucleotide sequence ID" value="NZ_JAAAWO010000001.1"/>
</dbReference>
<dbReference type="EMBL" id="JAAAWO010000001">
    <property type="protein sequence ID" value="NDW14405.1"/>
    <property type="molecule type" value="Genomic_DNA"/>
</dbReference>
<keyword evidence="1" id="KW-1133">Transmembrane helix</keyword>
<evidence type="ECO:0000313" key="2">
    <source>
        <dbReference type="EMBL" id="NDW14405.1"/>
    </source>
</evidence>
<comment type="caution">
    <text evidence="2">The sequence shown here is derived from an EMBL/GenBank/DDBJ whole genome shotgun (WGS) entry which is preliminary data.</text>
</comment>
<accession>A0A6N9TEA3</accession>
<gene>
    <name evidence="2" type="ORF">GTQ48_02510</name>
</gene>
<keyword evidence="3" id="KW-1185">Reference proteome</keyword>
<dbReference type="Proteomes" id="UP000471381">
    <property type="component" value="Unassembled WGS sequence"/>
</dbReference>
<dbReference type="AlphaFoldDB" id="A0A6N9TEA3"/>
<feature type="transmembrane region" description="Helical" evidence="1">
    <location>
        <begin position="25"/>
        <end position="47"/>
    </location>
</feature>
<evidence type="ECO:0000256" key="1">
    <source>
        <dbReference type="SAM" id="Phobius"/>
    </source>
</evidence>
<keyword evidence="1" id="KW-0472">Membrane</keyword>
<keyword evidence="1" id="KW-0812">Transmembrane</keyword>